<evidence type="ECO:0000313" key="6">
    <source>
        <dbReference type="EMBL" id="ADO59759.2"/>
    </source>
</evidence>
<organism evidence="6 7">
    <name type="scientific">Paenibacillus polymyxa (strain SC2)</name>
    <name type="common">Bacillus polymyxa</name>
    <dbReference type="NCBI Taxonomy" id="886882"/>
    <lineage>
        <taxon>Bacteria</taxon>
        <taxon>Bacillati</taxon>
        <taxon>Bacillota</taxon>
        <taxon>Bacilli</taxon>
        <taxon>Bacillales</taxon>
        <taxon>Paenibacillaceae</taxon>
        <taxon>Paenibacillus</taxon>
    </lineage>
</organism>
<keyword evidence="3" id="KW-0520">NAD</keyword>
<dbReference type="Proteomes" id="UP000006868">
    <property type="component" value="Plasmid pSC2"/>
</dbReference>
<dbReference type="Gene3D" id="3.40.50.1220">
    <property type="entry name" value="TPP-binding domain"/>
    <property type="match status" value="1"/>
</dbReference>
<dbReference type="Gene3D" id="3.30.1600.10">
    <property type="entry name" value="SIR2/SIRT2 'Small Domain"/>
    <property type="match status" value="1"/>
</dbReference>
<feature type="binding site" evidence="4">
    <location>
        <position position="129"/>
    </location>
    <ligand>
        <name>Zn(2+)</name>
        <dbReference type="ChEBI" id="CHEBI:29105"/>
    </ligand>
</feature>
<dbReference type="EC" id="2.3.1.286" evidence="1"/>
<dbReference type="PATRIC" id="fig|886882.15.peg.5557"/>
<dbReference type="PROSITE" id="PS50305">
    <property type="entry name" value="SIRTUIN"/>
    <property type="match status" value="1"/>
</dbReference>
<keyword evidence="2" id="KW-0808">Transferase</keyword>
<dbReference type="InterPro" id="IPR026590">
    <property type="entry name" value="Ssirtuin_cat_dom"/>
</dbReference>
<dbReference type="SUPFAM" id="SSF52467">
    <property type="entry name" value="DHS-like NAD/FAD-binding domain"/>
    <property type="match status" value="1"/>
</dbReference>
<dbReference type="AlphaFoldDB" id="E3EK51"/>
<geneLocation type="plasmid" evidence="6 7">
    <name>pSC2</name>
</geneLocation>
<evidence type="ECO:0000256" key="3">
    <source>
        <dbReference type="ARBA" id="ARBA00023027"/>
    </source>
</evidence>
<accession>E3EK51</accession>
<sequence length="298" mass="33987">MENLNTLVTWIQQAKKITVLSGAGISTDSGIPDFRSSAGVWTNDTSRQYIMSLSYFNRHRREFWAAYKDIFKIKLAGDFKPNYGHQFLAELETEGKMIDIFTQNVDGLHQLAGSKKVYEVHGSMRIAHCTNCGETYDLEYMRSEAVPTCRKVKHKENVCNHYIPIPDRSLQHVVCQECGTRYDIHGATSDAIRCKGKKKREMICNHVLKPDVVLFQDSIRYFQEAKRSAMQSDLLLVVGSSLQVGPINEIPQLFPTYKNSVLINKEPTNLDHCFKMVIHGSISQTFQQLHQKLLSSSH</sequence>
<evidence type="ECO:0000313" key="7">
    <source>
        <dbReference type="Proteomes" id="UP000006868"/>
    </source>
</evidence>
<evidence type="ECO:0000259" key="5">
    <source>
        <dbReference type="PROSITE" id="PS50305"/>
    </source>
</evidence>
<dbReference type="KEGG" id="ppm:PPSC2_26365"/>
<dbReference type="InterPro" id="IPR050134">
    <property type="entry name" value="NAD-dep_sirtuin_deacylases"/>
</dbReference>
<dbReference type="RefSeq" id="WP_051507725.1">
    <property type="nucleotide sequence ID" value="NC_014628.2"/>
</dbReference>
<dbReference type="InterPro" id="IPR003000">
    <property type="entry name" value="Sirtuin"/>
</dbReference>
<dbReference type="GO" id="GO:0046872">
    <property type="term" value="F:metal ion binding"/>
    <property type="evidence" value="ECO:0007669"/>
    <property type="project" value="UniProtKB-KW"/>
</dbReference>
<keyword evidence="4" id="KW-0479">Metal-binding</keyword>
<name>E3EK51_PAEPS</name>
<dbReference type="GO" id="GO:0017136">
    <property type="term" value="F:histone deacetylase activity, NAD-dependent"/>
    <property type="evidence" value="ECO:0007669"/>
    <property type="project" value="TreeGrafter"/>
</dbReference>
<feature type="domain" description="Deacetylase sirtuin-type" evidence="5">
    <location>
        <begin position="1"/>
        <end position="297"/>
    </location>
</feature>
<dbReference type="EMBL" id="CP002214">
    <property type="protein sequence ID" value="ADO59759.2"/>
    <property type="molecule type" value="Genomic_DNA"/>
</dbReference>
<dbReference type="GO" id="GO:0070403">
    <property type="term" value="F:NAD+ binding"/>
    <property type="evidence" value="ECO:0007669"/>
    <property type="project" value="InterPro"/>
</dbReference>
<feature type="binding site" evidence="4">
    <location>
        <position position="132"/>
    </location>
    <ligand>
        <name>Zn(2+)</name>
        <dbReference type="ChEBI" id="CHEBI:29105"/>
    </ligand>
</feature>
<dbReference type="Pfam" id="PF02146">
    <property type="entry name" value="SIR2"/>
    <property type="match status" value="2"/>
</dbReference>
<feature type="binding site" evidence="4">
    <location>
        <position position="204"/>
    </location>
    <ligand>
        <name>Zn(2+)</name>
        <dbReference type="ChEBI" id="CHEBI:29105"/>
    </ligand>
</feature>
<gene>
    <name evidence="6" type="ORF">PPSC2_26365</name>
</gene>
<feature type="active site" description="Proton acceptor" evidence="4">
    <location>
        <position position="121"/>
    </location>
</feature>
<reference evidence="6 7" key="1">
    <citation type="journal article" date="2011" name="J. Bacteriol.">
        <title>Complete genome sequence of Paenibacillus polymyxa SC2, a strain of plant growth-promoting Rhizobacterium with broad-spectrum antimicrobial activity.</title>
        <authorList>
            <person name="Ma M."/>
            <person name="Wang C."/>
            <person name="Ding Y."/>
            <person name="Li L."/>
            <person name="Shen D."/>
            <person name="Jiang X."/>
            <person name="Guan D."/>
            <person name="Cao F."/>
            <person name="Chen H."/>
            <person name="Feng R."/>
            <person name="Wang X."/>
            <person name="Ge Y."/>
            <person name="Yao L."/>
            <person name="Bing X."/>
            <person name="Yang X."/>
            <person name="Li J."/>
            <person name="Du B."/>
        </authorList>
    </citation>
    <scope>NUCLEOTIDE SEQUENCE [LARGE SCALE GENOMIC DNA]</scope>
    <source>
        <strain evidence="6 7">SC2</strain>
        <plasmid evidence="7">pSC2</plasmid>
    </source>
</reference>
<dbReference type="InterPro" id="IPR026591">
    <property type="entry name" value="Sirtuin_cat_small_dom_sf"/>
</dbReference>
<keyword evidence="6" id="KW-0614">Plasmid</keyword>
<protein>
    <recommendedName>
        <fullName evidence="1">protein acetyllysine N-acetyltransferase</fullName>
        <ecNumber evidence="1">2.3.1.286</ecNumber>
    </recommendedName>
</protein>
<dbReference type="PANTHER" id="PTHR11085:SF4">
    <property type="entry name" value="NAD-DEPENDENT PROTEIN DEACYLASE"/>
    <property type="match status" value="1"/>
</dbReference>
<evidence type="ECO:0000256" key="2">
    <source>
        <dbReference type="ARBA" id="ARBA00022679"/>
    </source>
</evidence>
<evidence type="ECO:0000256" key="1">
    <source>
        <dbReference type="ARBA" id="ARBA00012928"/>
    </source>
</evidence>
<dbReference type="PANTHER" id="PTHR11085">
    <property type="entry name" value="NAD-DEPENDENT PROTEIN DEACYLASE SIRTUIN-5, MITOCHONDRIAL-RELATED"/>
    <property type="match status" value="1"/>
</dbReference>
<proteinExistence type="predicted"/>
<dbReference type="eggNOG" id="COG0846">
    <property type="taxonomic scope" value="Bacteria"/>
</dbReference>
<keyword evidence="4" id="KW-0862">Zinc</keyword>
<evidence type="ECO:0000256" key="4">
    <source>
        <dbReference type="PROSITE-ProRule" id="PRU00236"/>
    </source>
</evidence>
<dbReference type="InterPro" id="IPR029035">
    <property type="entry name" value="DHS-like_NAD/FAD-binding_dom"/>
</dbReference>
<feature type="binding site" evidence="4">
    <location>
        <position position="175"/>
    </location>
    <ligand>
        <name>Zn(2+)</name>
        <dbReference type="ChEBI" id="CHEBI:29105"/>
    </ligand>
</feature>
<dbReference type="HOGENOM" id="CLU_023643_3_0_9"/>